<sequence length="105" mass="12236">MSNYKTTKHKLREVFLFLFNSKKRSAECHRVLLEMHGEYALSIKTYEYWEYLRSSYFDTVDKECPGLPKKFDSDELEALLDQGSCPTQDELSESLNVNPIAVSKC</sequence>
<organism evidence="2 3">
    <name type="scientific">Caerostris darwini</name>
    <dbReference type="NCBI Taxonomy" id="1538125"/>
    <lineage>
        <taxon>Eukaryota</taxon>
        <taxon>Metazoa</taxon>
        <taxon>Ecdysozoa</taxon>
        <taxon>Arthropoda</taxon>
        <taxon>Chelicerata</taxon>
        <taxon>Arachnida</taxon>
        <taxon>Araneae</taxon>
        <taxon>Araneomorphae</taxon>
        <taxon>Entelegynae</taxon>
        <taxon>Araneoidea</taxon>
        <taxon>Araneidae</taxon>
        <taxon>Caerostris</taxon>
    </lineage>
</organism>
<feature type="domain" description="Mos1 transposase HTH" evidence="1">
    <location>
        <begin position="8"/>
        <end position="49"/>
    </location>
</feature>
<comment type="caution">
    <text evidence="2">The sequence shown here is derived from an EMBL/GenBank/DDBJ whole genome shotgun (WGS) entry which is preliminary data.</text>
</comment>
<dbReference type="InterPro" id="IPR041426">
    <property type="entry name" value="Mos1_HTH"/>
</dbReference>
<dbReference type="Pfam" id="PF17906">
    <property type="entry name" value="HTH_48"/>
    <property type="match status" value="1"/>
</dbReference>
<keyword evidence="3" id="KW-1185">Reference proteome</keyword>
<dbReference type="InterPro" id="IPR036388">
    <property type="entry name" value="WH-like_DNA-bd_sf"/>
</dbReference>
<dbReference type="Gene3D" id="1.10.10.10">
    <property type="entry name" value="Winged helix-like DNA-binding domain superfamily/Winged helix DNA-binding domain"/>
    <property type="match status" value="1"/>
</dbReference>
<evidence type="ECO:0000259" key="1">
    <source>
        <dbReference type="Pfam" id="PF17906"/>
    </source>
</evidence>
<proteinExistence type="predicted"/>
<dbReference type="AlphaFoldDB" id="A0AAV4X258"/>
<dbReference type="EMBL" id="BPLQ01015451">
    <property type="protein sequence ID" value="GIY88126.1"/>
    <property type="molecule type" value="Genomic_DNA"/>
</dbReference>
<dbReference type="Gene3D" id="1.10.10.1450">
    <property type="match status" value="1"/>
</dbReference>
<reference evidence="2 3" key="1">
    <citation type="submission" date="2021-06" db="EMBL/GenBank/DDBJ databases">
        <title>Caerostris darwini draft genome.</title>
        <authorList>
            <person name="Kono N."/>
            <person name="Arakawa K."/>
        </authorList>
    </citation>
    <scope>NUCLEOTIDE SEQUENCE [LARGE SCALE GENOMIC DNA]</scope>
</reference>
<evidence type="ECO:0000313" key="2">
    <source>
        <dbReference type="EMBL" id="GIY88126.1"/>
    </source>
</evidence>
<evidence type="ECO:0000313" key="3">
    <source>
        <dbReference type="Proteomes" id="UP001054837"/>
    </source>
</evidence>
<accession>A0AAV4X258</accession>
<gene>
    <name evidence="2" type="ORF">CDAR_597631</name>
</gene>
<name>A0AAV4X258_9ARAC</name>
<protein>
    <submittedName>
        <fullName evidence="2">Transposase</fullName>
    </submittedName>
</protein>
<dbReference type="Proteomes" id="UP001054837">
    <property type="component" value="Unassembled WGS sequence"/>
</dbReference>